<sequence length="37" mass="4052">MEQNGKIVFAAFADWASSRLTKSSNEAIQSVLHGTKK</sequence>
<dbReference type="Proteomes" id="UP000012149">
    <property type="component" value="Unassembled WGS sequence"/>
</dbReference>
<dbReference type="EMBL" id="AKWE02000017">
    <property type="protein sequence ID" value="EMO59741.1"/>
    <property type="molecule type" value="Genomic_DNA"/>
</dbReference>
<organism evidence="1 2">
    <name type="scientific">Leptospira santarosai str. CBC1416</name>
    <dbReference type="NCBI Taxonomy" id="1193059"/>
    <lineage>
        <taxon>Bacteria</taxon>
        <taxon>Pseudomonadati</taxon>
        <taxon>Spirochaetota</taxon>
        <taxon>Spirochaetia</taxon>
        <taxon>Leptospirales</taxon>
        <taxon>Leptospiraceae</taxon>
        <taxon>Leptospira</taxon>
    </lineage>
</organism>
<comment type="caution">
    <text evidence="1">The sequence shown here is derived from an EMBL/GenBank/DDBJ whole genome shotgun (WGS) entry which is preliminary data.</text>
</comment>
<reference evidence="1 2" key="1">
    <citation type="submission" date="2013-01" db="EMBL/GenBank/DDBJ databases">
        <authorList>
            <person name="Harkins D.M."/>
            <person name="Durkin A.S."/>
            <person name="Brinkac L.M."/>
            <person name="Haft D.H."/>
            <person name="Selengut J.D."/>
            <person name="Sanka R."/>
            <person name="DePew J."/>
            <person name="Purushe J."/>
            <person name="Matthias M.A."/>
            <person name="Vinetz J.M."/>
            <person name="Sutton G.G."/>
            <person name="Nierman W.C."/>
            <person name="Fouts D.E."/>
        </authorList>
    </citation>
    <scope>NUCLEOTIDE SEQUENCE [LARGE SCALE GENOMIC DNA]</scope>
    <source>
        <strain evidence="1 2">CBC1416</strain>
    </source>
</reference>
<dbReference type="AlphaFoldDB" id="M6VX66"/>
<gene>
    <name evidence="1" type="ORF">LEP1GSC161_0283</name>
</gene>
<evidence type="ECO:0000313" key="1">
    <source>
        <dbReference type="EMBL" id="EMO59741.1"/>
    </source>
</evidence>
<protein>
    <submittedName>
        <fullName evidence="1">Uncharacterized protein</fullName>
    </submittedName>
</protein>
<name>M6VX66_9LEPT</name>
<proteinExistence type="predicted"/>
<accession>M6VX66</accession>
<evidence type="ECO:0000313" key="2">
    <source>
        <dbReference type="Proteomes" id="UP000012149"/>
    </source>
</evidence>